<organism evidence="1 2">
    <name type="scientific">Cardiocondyla obscurior</name>
    <dbReference type="NCBI Taxonomy" id="286306"/>
    <lineage>
        <taxon>Eukaryota</taxon>
        <taxon>Metazoa</taxon>
        <taxon>Ecdysozoa</taxon>
        <taxon>Arthropoda</taxon>
        <taxon>Hexapoda</taxon>
        <taxon>Insecta</taxon>
        <taxon>Pterygota</taxon>
        <taxon>Neoptera</taxon>
        <taxon>Endopterygota</taxon>
        <taxon>Hymenoptera</taxon>
        <taxon>Apocrita</taxon>
        <taxon>Aculeata</taxon>
        <taxon>Formicoidea</taxon>
        <taxon>Formicidae</taxon>
        <taxon>Myrmicinae</taxon>
        <taxon>Cardiocondyla</taxon>
    </lineage>
</organism>
<dbReference type="EMBL" id="JADYXP020000005">
    <property type="protein sequence ID" value="KAL0123361.1"/>
    <property type="molecule type" value="Genomic_DNA"/>
</dbReference>
<keyword evidence="2" id="KW-1185">Reference proteome</keyword>
<accession>A0AAW2GBB1</accession>
<evidence type="ECO:0000313" key="2">
    <source>
        <dbReference type="Proteomes" id="UP001430953"/>
    </source>
</evidence>
<gene>
    <name evidence="1" type="ORF">PUN28_005712</name>
</gene>
<name>A0AAW2GBB1_9HYME</name>
<sequence>MHIACVEFAAQTRNIVSNLFLFPLKIYEKADAIYLHGVTIKLTLFLLRESKSEREPAKKRILESPYFHSCICTSRYATRFYTPQSVTKRVGSRFLRKTQISVTRVVIKHF</sequence>
<evidence type="ECO:0000313" key="1">
    <source>
        <dbReference type="EMBL" id="KAL0123361.1"/>
    </source>
</evidence>
<dbReference type="Proteomes" id="UP001430953">
    <property type="component" value="Unassembled WGS sequence"/>
</dbReference>
<proteinExistence type="predicted"/>
<comment type="caution">
    <text evidence="1">The sequence shown here is derived from an EMBL/GenBank/DDBJ whole genome shotgun (WGS) entry which is preliminary data.</text>
</comment>
<protein>
    <submittedName>
        <fullName evidence="1">Uncharacterized protein</fullName>
    </submittedName>
</protein>
<reference evidence="1 2" key="1">
    <citation type="submission" date="2023-03" db="EMBL/GenBank/DDBJ databases">
        <title>High recombination rates correlate with genetic variation in Cardiocondyla obscurior ants.</title>
        <authorList>
            <person name="Errbii M."/>
        </authorList>
    </citation>
    <scope>NUCLEOTIDE SEQUENCE [LARGE SCALE GENOMIC DNA]</scope>
    <source>
        <strain evidence="1">Alpha-2009</strain>
        <tissue evidence="1">Whole body</tissue>
    </source>
</reference>
<dbReference type="AlphaFoldDB" id="A0AAW2GBB1"/>